<dbReference type="KEGG" id="bfo:118425288"/>
<accession>A0A9J7LXB2</accession>
<dbReference type="GO" id="GO:0017158">
    <property type="term" value="P:regulation of calcium ion-dependent exocytosis"/>
    <property type="evidence" value="ECO:0000318"/>
    <property type="project" value="GO_Central"/>
</dbReference>
<feature type="region of interest" description="Disordered" evidence="2">
    <location>
        <begin position="74"/>
        <end position="178"/>
    </location>
</feature>
<evidence type="ECO:0000256" key="2">
    <source>
        <dbReference type="SAM" id="MobiDB-lite"/>
    </source>
</evidence>
<feature type="compositionally biased region" description="Basic and acidic residues" evidence="2">
    <location>
        <begin position="125"/>
        <end position="134"/>
    </location>
</feature>
<dbReference type="GeneID" id="118425288"/>
<dbReference type="InterPro" id="IPR035892">
    <property type="entry name" value="C2_domain_sf"/>
</dbReference>
<dbReference type="InterPro" id="IPR000008">
    <property type="entry name" value="C2_dom"/>
</dbReference>
<dbReference type="SUPFAM" id="SSF49562">
    <property type="entry name" value="C2 domain (Calcium/lipid-binding domain, CaLB)"/>
    <property type="match status" value="1"/>
</dbReference>
<dbReference type="OMA" id="QWNEMMD"/>
<dbReference type="Pfam" id="PF00168">
    <property type="entry name" value="C2"/>
    <property type="match status" value="1"/>
</dbReference>
<evidence type="ECO:0000256" key="1">
    <source>
        <dbReference type="ARBA" id="ARBA00006996"/>
    </source>
</evidence>
<dbReference type="GO" id="GO:0000149">
    <property type="term" value="F:SNARE binding"/>
    <property type="evidence" value="ECO:0000318"/>
    <property type="project" value="GO_Central"/>
</dbReference>
<feature type="compositionally biased region" description="Polar residues" evidence="2">
    <location>
        <begin position="112"/>
        <end position="123"/>
    </location>
</feature>
<feature type="compositionally biased region" description="Basic and acidic residues" evidence="2">
    <location>
        <begin position="15"/>
        <end position="26"/>
    </location>
</feature>
<dbReference type="SMART" id="SM00239">
    <property type="entry name" value="C2"/>
    <property type="match status" value="1"/>
</dbReference>
<proteinExistence type="inferred from homology"/>
<dbReference type="GO" id="GO:0005886">
    <property type="term" value="C:plasma membrane"/>
    <property type="evidence" value="ECO:0000318"/>
    <property type="project" value="GO_Central"/>
</dbReference>
<feature type="domain" description="C2" evidence="3">
    <location>
        <begin position="197"/>
        <end position="321"/>
    </location>
</feature>
<dbReference type="GO" id="GO:0070382">
    <property type="term" value="C:exocytic vesicle"/>
    <property type="evidence" value="ECO:0000318"/>
    <property type="project" value="GO_Central"/>
</dbReference>
<dbReference type="PROSITE" id="PS50004">
    <property type="entry name" value="C2"/>
    <property type="match status" value="1"/>
</dbReference>
<comment type="similarity">
    <text evidence="1">Belongs to the synaptotagmin family.</text>
</comment>
<reference evidence="4" key="1">
    <citation type="journal article" date="2020" name="Nat. Ecol. Evol.">
        <title>Deeply conserved synteny resolves early events in vertebrate evolution.</title>
        <authorList>
            <person name="Simakov O."/>
            <person name="Marletaz F."/>
            <person name="Yue J.X."/>
            <person name="O'Connell B."/>
            <person name="Jenkins J."/>
            <person name="Brandt A."/>
            <person name="Calef R."/>
            <person name="Tung C.H."/>
            <person name="Huang T.K."/>
            <person name="Schmutz J."/>
            <person name="Satoh N."/>
            <person name="Yu J.K."/>
            <person name="Putnam N.H."/>
            <person name="Green R.E."/>
            <person name="Rokhsar D.S."/>
        </authorList>
    </citation>
    <scope>NUCLEOTIDE SEQUENCE [LARGE SCALE GENOMIC DNA]</scope>
    <source>
        <strain evidence="4">S238N-H82</strain>
    </source>
</reference>
<dbReference type="GO" id="GO:0016192">
    <property type="term" value="P:vesicle-mediated transport"/>
    <property type="evidence" value="ECO:0000318"/>
    <property type="project" value="GO_Central"/>
</dbReference>
<keyword evidence="4" id="KW-1185">Reference proteome</keyword>
<evidence type="ECO:0000313" key="4">
    <source>
        <dbReference type="Proteomes" id="UP000001554"/>
    </source>
</evidence>
<reference evidence="5" key="2">
    <citation type="submission" date="2025-08" db="UniProtKB">
        <authorList>
            <consortium name="RefSeq"/>
        </authorList>
    </citation>
    <scope>IDENTIFICATION</scope>
    <source>
        <strain evidence="5">S238N-H82</strain>
        <tissue evidence="5">Testes</tissue>
    </source>
</reference>
<sequence>MKHWQRLLNAHHRQKSEQQEAAKAEITKGYSLPEESDPTADPDTQRSLSLDAKFHSLSVSEEEFDDARIRRREKRAGDRGRFHRIDEEDEFGGLKRQARQESMGGLADDDFSPTSSPFGSNDSVEGVRFEEVTRPVRRRPSSGTGGGSLRRWSSEKARRRSSAVSEVPEENSANGRRITRRRSLAARATIDLGCKEDVSEVMFSMGYHPNAGQLTVTIIKARNLARVGSDNPPDTYIRVALMCESRKIGRKKTSVQNGEPNPTYNESFHFDVAEDDMKGVFLSLVVEDSGGPTLGKCEVGPWTDQWNEMMEKPRKPVTRWCQLKEVTSDRRRSSEDQDQ</sequence>
<dbReference type="RefSeq" id="XP_035689985.1">
    <property type="nucleotide sequence ID" value="XM_035834092.1"/>
</dbReference>
<name>A0A9J7LXB2_BRAFL</name>
<feature type="compositionally biased region" description="Basic and acidic residues" evidence="2">
    <location>
        <begin position="75"/>
        <end position="86"/>
    </location>
</feature>
<dbReference type="AlphaFoldDB" id="A0A9J7LXB2"/>
<feature type="region of interest" description="Disordered" evidence="2">
    <location>
        <begin position="1"/>
        <end position="50"/>
    </location>
</feature>
<dbReference type="GO" id="GO:0007268">
    <property type="term" value="P:chemical synaptic transmission"/>
    <property type="evidence" value="ECO:0000318"/>
    <property type="project" value="GO_Central"/>
</dbReference>
<dbReference type="PANTHER" id="PTHR10024:SF374">
    <property type="entry name" value="C2 DOMAIN-CONTAINING PROTEIN"/>
    <property type="match status" value="1"/>
</dbReference>
<organism evidence="4 5">
    <name type="scientific">Branchiostoma floridae</name>
    <name type="common">Florida lancelet</name>
    <name type="synonym">Amphioxus</name>
    <dbReference type="NCBI Taxonomy" id="7739"/>
    <lineage>
        <taxon>Eukaryota</taxon>
        <taxon>Metazoa</taxon>
        <taxon>Chordata</taxon>
        <taxon>Cephalochordata</taxon>
        <taxon>Leptocardii</taxon>
        <taxon>Amphioxiformes</taxon>
        <taxon>Branchiostomatidae</taxon>
        <taxon>Branchiostoma</taxon>
    </lineage>
</organism>
<gene>
    <name evidence="5" type="primary">LOC118425288</name>
</gene>
<dbReference type="OrthoDB" id="67700at2759"/>
<protein>
    <submittedName>
        <fullName evidence="5">Uncharacterized protein LOC118425288 isoform X1</fullName>
    </submittedName>
</protein>
<dbReference type="PANTHER" id="PTHR10024">
    <property type="entry name" value="SYNAPTOTAGMIN"/>
    <property type="match status" value="1"/>
</dbReference>
<dbReference type="Gene3D" id="2.60.40.150">
    <property type="entry name" value="C2 domain"/>
    <property type="match status" value="1"/>
</dbReference>
<dbReference type="GO" id="GO:0005544">
    <property type="term" value="F:calcium-dependent phospholipid binding"/>
    <property type="evidence" value="ECO:0000318"/>
    <property type="project" value="GO_Central"/>
</dbReference>
<evidence type="ECO:0000259" key="3">
    <source>
        <dbReference type="PROSITE" id="PS50004"/>
    </source>
</evidence>
<dbReference type="GO" id="GO:0045202">
    <property type="term" value="C:synapse"/>
    <property type="evidence" value="ECO:0007669"/>
    <property type="project" value="GOC"/>
</dbReference>
<dbReference type="Proteomes" id="UP000001554">
    <property type="component" value="Chromosome 11"/>
</dbReference>
<dbReference type="GO" id="GO:0061891">
    <property type="term" value="F:calcium ion sensor activity"/>
    <property type="evidence" value="ECO:0000318"/>
    <property type="project" value="GO_Central"/>
</dbReference>
<feature type="compositionally biased region" description="Basic residues" evidence="2">
    <location>
        <begin position="1"/>
        <end position="14"/>
    </location>
</feature>
<evidence type="ECO:0000313" key="5">
    <source>
        <dbReference type="RefSeq" id="XP_035689985.1"/>
    </source>
</evidence>
<dbReference type="CDD" id="cd00276">
    <property type="entry name" value="C2B_Synaptotagmin"/>
    <property type="match status" value="1"/>
</dbReference>